<sequence length="118" mass="12813">MEKSQTPERTSWSSFALGTVLGLLIATATARPTFAADLEKGDALLSSSCTACHVQGSNFFALAKINQDAVVEYRKHDVQATIARMTDGGLALPSVGQKLRLDNFEDVANYVYTKADKW</sequence>
<dbReference type="Proteomes" id="UP000601435">
    <property type="component" value="Unassembled WGS sequence"/>
</dbReference>
<keyword evidence="1 4" id="KW-0349">Heme</keyword>
<evidence type="ECO:0000259" key="5">
    <source>
        <dbReference type="PROSITE" id="PS51007"/>
    </source>
</evidence>
<evidence type="ECO:0000313" key="6">
    <source>
        <dbReference type="EMBL" id="CAE7249621.1"/>
    </source>
</evidence>
<reference evidence="6" key="1">
    <citation type="submission" date="2021-02" db="EMBL/GenBank/DDBJ databases">
        <authorList>
            <person name="Dougan E. K."/>
            <person name="Rhodes N."/>
            <person name="Thang M."/>
            <person name="Chan C."/>
        </authorList>
    </citation>
    <scope>NUCLEOTIDE SEQUENCE</scope>
</reference>
<keyword evidence="3 4" id="KW-0408">Iron</keyword>
<evidence type="ECO:0000256" key="1">
    <source>
        <dbReference type="ARBA" id="ARBA00022617"/>
    </source>
</evidence>
<dbReference type="GO" id="GO:0009055">
    <property type="term" value="F:electron transfer activity"/>
    <property type="evidence" value="ECO:0007669"/>
    <property type="project" value="InterPro"/>
</dbReference>
<dbReference type="InterPro" id="IPR036909">
    <property type="entry name" value="Cyt_c-like_dom_sf"/>
</dbReference>
<evidence type="ECO:0000313" key="7">
    <source>
        <dbReference type="Proteomes" id="UP000601435"/>
    </source>
</evidence>
<dbReference type="AlphaFoldDB" id="A0A812LR42"/>
<keyword evidence="2 4" id="KW-0479">Metal-binding</keyword>
<feature type="domain" description="Cytochrome c" evidence="5">
    <location>
        <begin position="36"/>
        <end position="115"/>
    </location>
</feature>
<dbReference type="InterPro" id="IPR009056">
    <property type="entry name" value="Cyt_c-like_dom"/>
</dbReference>
<evidence type="ECO:0000256" key="2">
    <source>
        <dbReference type="ARBA" id="ARBA00022723"/>
    </source>
</evidence>
<dbReference type="OrthoDB" id="419002at2759"/>
<evidence type="ECO:0000256" key="3">
    <source>
        <dbReference type="ARBA" id="ARBA00023004"/>
    </source>
</evidence>
<keyword evidence="7" id="KW-1185">Reference proteome</keyword>
<evidence type="ECO:0000256" key="4">
    <source>
        <dbReference type="PROSITE-ProRule" id="PRU00433"/>
    </source>
</evidence>
<dbReference type="GO" id="GO:0046872">
    <property type="term" value="F:metal ion binding"/>
    <property type="evidence" value="ECO:0007669"/>
    <property type="project" value="UniProtKB-KW"/>
</dbReference>
<dbReference type="GO" id="GO:0020037">
    <property type="term" value="F:heme binding"/>
    <property type="evidence" value="ECO:0007669"/>
    <property type="project" value="InterPro"/>
</dbReference>
<name>A0A812LR42_9DINO</name>
<accession>A0A812LR42</accession>
<dbReference type="EMBL" id="CAJNJA010009703">
    <property type="protein sequence ID" value="CAE7249621.1"/>
    <property type="molecule type" value="Genomic_DNA"/>
</dbReference>
<protein>
    <submittedName>
        <fullName evidence="6">PetJ protein</fullName>
    </submittedName>
</protein>
<dbReference type="PROSITE" id="PS51007">
    <property type="entry name" value="CYTC"/>
    <property type="match status" value="1"/>
</dbReference>
<gene>
    <name evidence="6" type="primary">petJ</name>
    <name evidence="6" type="ORF">SNEC2469_LOCUS5086</name>
</gene>
<organism evidence="6 7">
    <name type="scientific">Symbiodinium necroappetens</name>
    <dbReference type="NCBI Taxonomy" id="1628268"/>
    <lineage>
        <taxon>Eukaryota</taxon>
        <taxon>Sar</taxon>
        <taxon>Alveolata</taxon>
        <taxon>Dinophyceae</taxon>
        <taxon>Suessiales</taxon>
        <taxon>Symbiodiniaceae</taxon>
        <taxon>Symbiodinium</taxon>
    </lineage>
</organism>
<dbReference type="Gene3D" id="1.10.760.10">
    <property type="entry name" value="Cytochrome c-like domain"/>
    <property type="match status" value="1"/>
</dbReference>
<proteinExistence type="predicted"/>
<dbReference type="SUPFAM" id="SSF46626">
    <property type="entry name" value="Cytochrome c"/>
    <property type="match status" value="1"/>
</dbReference>
<comment type="caution">
    <text evidence="6">The sequence shown here is derived from an EMBL/GenBank/DDBJ whole genome shotgun (WGS) entry which is preliminary data.</text>
</comment>